<feature type="region of interest" description="Disordered" evidence="2">
    <location>
        <begin position="340"/>
        <end position="422"/>
    </location>
</feature>
<feature type="compositionally biased region" description="Polar residues" evidence="2">
    <location>
        <begin position="1"/>
        <end position="10"/>
    </location>
</feature>
<feature type="coiled-coil region" evidence="1">
    <location>
        <begin position="243"/>
        <end position="276"/>
    </location>
</feature>
<name>B4NNQ5_DROWI</name>
<accession>B4NNQ5</accession>
<evidence type="ECO:0000256" key="1">
    <source>
        <dbReference type="SAM" id="Coils"/>
    </source>
</evidence>
<dbReference type="InParanoid" id="B4NNQ5"/>
<dbReference type="EMBL" id="CH964286">
    <property type="protein sequence ID" value="EDW85994.2"/>
    <property type="molecule type" value="Genomic_DNA"/>
</dbReference>
<feature type="compositionally biased region" description="Low complexity" evidence="2">
    <location>
        <begin position="201"/>
        <end position="212"/>
    </location>
</feature>
<feature type="region of interest" description="Disordered" evidence="2">
    <location>
        <begin position="115"/>
        <end position="217"/>
    </location>
</feature>
<feature type="compositionally biased region" description="Acidic residues" evidence="2">
    <location>
        <begin position="382"/>
        <end position="392"/>
    </location>
</feature>
<evidence type="ECO:0000313" key="3">
    <source>
        <dbReference type="EMBL" id="EDW85994.2"/>
    </source>
</evidence>
<dbReference type="AlphaFoldDB" id="B4NNQ5"/>
<feature type="region of interest" description="Disordered" evidence="2">
    <location>
        <begin position="1"/>
        <end position="97"/>
    </location>
</feature>
<sequence>MNAFNANNGQDKGVDRRGATPRANMKRGDWHVSEEESDDDVPDTVNPAIAASSDEEFDEDVGDSGDSGYITIEESDGGLETADEGEEEFVDEPVVADRFHDEERMWRELDEAVQLMEEEQRERGEPSSEAEEAPWEDHMRYQLVDPEEFLESRSGRNSPEYAPWDDVSEPPAQVWEPARPPTPLRMVDYMSEASESEEEAVAGAGEAEAEASQTSGIGGNVVPGDACWQHMWVCQQVAQLQEADRARQEAVQLAQARERLAALMERERQNQELERQIEYRECPWVWPRPTLNRQMSAPTGPREISRPAVARQESCPLPEGHERYEEVQPEEWPEAVAAIDKGVDRRGATPRANMKRGDWHVSEEESDDDVPDTVNPAIAASSDEEFDEDVGDSGDSGYITIEESDGGLETADEARRSLSTSC</sequence>
<protein>
    <submittedName>
        <fullName evidence="3">Uncharacterized protein</fullName>
    </submittedName>
</protein>
<dbReference type="HOGENOM" id="CLU_064813_0_0_1"/>
<feature type="compositionally biased region" description="Acidic residues" evidence="2">
    <location>
        <begin position="73"/>
        <end position="91"/>
    </location>
</feature>
<dbReference type="Proteomes" id="UP000007798">
    <property type="component" value="Unassembled WGS sequence"/>
</dbReference>
<organism evidence="3 4">
    <name type="scientific">Drosophila willistoni</name>
    <name type="common">Fruit fly</name>
    <dbReference type="NCBI Taxonomy" id="7260"/>
    <lineage>
        <taxon>Eukaryota</taxon>
        <taxon>Metazoa</taxon>
        <taxon>Ecdysozoa</taxon>
        <taxon>Arthropoda</taxon>
        <taxon>Hexapoda</taxon>
        <taxon>Insecta</taxon>
        <taxon>Pterygota</taxon>
        <taxon>Neoptera</taxon>
        <taxon>Endopterygota</taxon>
        <taxon>Diptera</taxon>
        <taxon>Brachycera</taxon>
        <taxon>Muscomorpha</taxon>
        <taxon>Ephydroidea</taxon>
        <taxon>Drosophilidae</taxon>
        <taxon>Drosophila</taxon>
        <taxon>Sophophora</taxon>
    </lineage>
</organism>
<evidence type="ECO:0000256" key="2">
    <source>
        <dbReference type="SAM" id="MobiDB-lite"/>
    </source>
</evidence>
<keyword evidence="1" id="KW-0175">Coiled coil</keyword>
<feature type="compositionally biased region" description="Acidic residues" evidence="2">
    <location>
        <begin position="53"/>
        <end position="63"/>
    </location>
</feature>
<keyword evidence="4" id="KW-1185">Reference proteome</keyword>
<gene>
    <name evidence="3" type="primary">Dwil\GK10439</name>
    <name evidence="3" type="ORF">Dwil_GK10439</name>
</gene>
<evidence type="ECO:0000313" key="4">
    <source>
        <dbReference type="Proteomes" id="UP000007798"/>
    </source>
</evidence>
<reference evidence="3 4" key="1">
    <citation type="journal article" date="2007" name="Nature">
        <title>Evolution of genes and genomes on the Drosophila phylogeny.</title>
        <authorList>
            <consortium name="Drosophila 12 Genomes Consortium"/>
            <person name="Clark A.G."/>
            <person name="Eisen M.B."/>
            <person name="Smith D.R."/>
            <person name="Bergman C.M."/>
            <person name="Oliver B."/>
            <person name="Markow T.A."/>
            <person name="Kaufman T.C."/>
            <person name="Kellis M."/>
            <person name="Gelbart W."/>
            <person name="Iyer V.N."/>
            <person name="Pollard D.A."/>
            <person name="Sackton T.B."/>
            <person name="Larracuente A.M."/>
            <person name="Singh N.D."/>
            <person name="Abad J.P."/>
            <person name="Abt D.N."/>
            <person name="Adryan B."/>
            <person name="Aguade M."/>
            <person name="Akashi H."/>
            <person name="Anderson W.W."/>
            <person name="Aquadro C.F."/>
            <person name="Ardell D.H."/>
            <person name="Arguello R."/>
            <person name="Artieri C.G."/>
            <person name="Barbash D.A."/>
            <person name="Barker D."/>
            <person name="Barsanti P."/>
            <person name="Batterham P."/>
            <person name="Batzoglou S."/>
            <person name="Begun D."/>
            <person name="Bhutkar A."/>
            <person name="Blanco E."/>
            <person name="Bosak S.A."/>
            <person name="Bradley R.K."/>
            <person name="Brand A.D."/>
            <person name="Brent M.R."/>
            <person name="Brooks A.N."/>
            <person name="Brown R.H."/>
            <person name="Butlin R.K."/>
            <person name="Caggese C."/>
            <person name="Calvi B.R."/>
            <person name="Bernardo de Carvalho A."/>
            <person name="Caspi A."/>
            <person name="Castrezana S."/>
            <person name="Celniker S.E."/>
            <person name="Chang J.L."/>
            <person name="Chapple C."/>
            <person name="Chatterji S."/>
            <person name="Chinwalla A."/>
            <person name="Civetta A."/>
            <person name="Clifton S.W."/>
            <person name="Comeron J.M."/>
            <person name="Costello J.C."/>
            <person name="Coyne J.A."/>
            <person name="Daub J."/>
            <person name="David R.G."/>
            <person name="Delcher A.L."/>
            <person name="Delehaunty K."/>
            <person name="Do C.B."/>
            <person name="Ebling H."/>
            <person name="Edwards K."/>
            <person name="Eickbush T."/>
            <person name="Evans J.D."/>
            <person name="Filipski A."/>
            <person name="Findeiss S."/>
            <person name="Freyhult E."/>
            <person name="Fulton L."/>
            <person name="Fulton R."/>
            <person name="Garcia A.C."/>
            <person name="Gardiner A."/>
            <person name="Garfield D.A."/>
            <person name="Garvin B.E."/>
            <person name="Gibson G."/>
            <person name="Gilbert D."/>
            <person name="Gnerre S."/>
            <person name="Godfrey J."/>
            <person name="Good R."/>
            <person name="Gotea V."/>
            <person name="Gravely B."/>
            <person name="Greenberg A.J."/>
            <person name="Griffiths-Jones S."/>
            <person name="Gross S."/>
            <person name="Guigo R."/>
            <person name="Gustafson E.A."/>
            <person name="Haerty W."/>
            <person name="Hahn M.W."/>
            <person name="Halligan D.L."/>
            <person name="Halpern A.L."/>
            <person name="Halter G.M."/>
            <person name="Han M.V."/>
            <person name="Heger A."/>
            <person name="Hillier L."/>
            <person name="Hinrichs A.S."/>
            <person name="Holmes I."/>
            <person name="Hoskins R.A."/>
            <person name="Hubisz M.J."/>
            <person name="Hultmark D."/>
            <person name="Huntley M.A."/>
            <person name="Jaffe D.B."/>
            <person name="Jagadeeshan S."/>
            <person name="Jeck W.R."/>
            <person name="Johnson J."/>
            <person name="Jones C.D."/>
            <person name="Jordan W.C."/>
            <person name="Karpen G.H."/>
            <person name="Kataoka E."/>
            <person name="Keightley P.D."/>
            <person name="Kheradpour P."/>
            <person name="Kirkness E.F."/>
            <person name="Koerich L.B."/>
            <person name="Kristiansen K."/>
            <person name="Kudrna D."/>
            <person name="Kulathinal R.J."/>
            <person name="Kumar S."/>
            <person name="Kwok R."/>
            <person name="Lander E."/>
            <person name="Langley C.H."/>
            <person name="Lapoint R."/>
            <person name="Lazzaro B.P."/>
            <person name="Lee S.J."/>
            <person name="Levesque L."/>
            <person name="Li R."/>
            <person name="Lin C.F."/>
            <person name="Lin M.F."/>
            <person name="Lindblad-Toh K."/>
            <person name="Llopart A."/>
            <person name="Long M."/>
            <person name="Low L."/>
            <person name="Lozovsky E."/>
            <person name="Lu J."/>
            <person name="Luo M."/>
            <person name="Machado C.A."/>
            <person name="Makalowski W."/>
            <person name="Marzo M."/>
            <person name="Matsuda M."/>
            <person name="Matzkin L."/>
            <person name="McAllister B."/>
            <person name="McBride C.S."/>
            <person name="McKernan B."/>
            <person name="McKernan K."/>
            <person name="Mendez-Lago M."/>
            <person name="Minx P."/>
            <person name="Mollenhauer M.U."/>
            <person name="Montooth K."/>
            <person name="Mount S.M."/>
            <person name="Mu X."/>
            <person name="Myers E."/>
            <person name="Negre B."/>
            <person name="Newfeld S."/>
            <person name="Nielsen R."/>
            <person name="Noor M.A."/>
            <person name="O'Grady P."/>
            <person name="Pachter L."/>
            <person name="Papaceit M."/>
            <person name="Parisi M.J."/>
            <person name="Parisi M."/>
            <person name="Parts L."/>
            <person name="Pedersen J.S."/>
            <person name="Pesole G."/>
            <person name="Phillippy A.M."/>
            <person name="Ponting C.P."/>
            <person name="Pop M."/>
            <person name="Porcelli D."/>
            <person name="Powell J.R."/>
            <person name="Prohaska S."/>
            <person name="Pruitt K."/>
            <person name="Puig M."/>
            <person name="Quesneville H."/>
            <person name="Ram K.R."/>
            <person name="Rand D."/>
            <person name="Rasmussen M.D."/>
            <person name="Reed L.K."/>
            <person name="Reenan R."/>
            <person name="Reily A."/>
            <person name="Remington K.A."/>
            <person name="Rieger T.T."/>
            <person name="Ritchie M.G."/>
            <person name="Robin C."/>
            <person name="Rogers Y.H."/>
            <person name="Rohde C."/>
            <person name="Rozas J."/>
            <person name="Rubenfield M.J."/>
            <person name="Ruiz A."/>
            <person name="Russo S."/>
            <person name="Salzberg S.L."/>
            <person name="Sanchez-Gracia A."/>
            <person name="Saranga D.J."/>
            <person name="Sato H."/>
            <person name="Schaeffer S.W."/>
            <person name="Schatz M.C."/>
            <person name="Schlenke T."/>
            <person name="Schwartz R."/>
            <person name="Segarra C."/>
            <person name="Singh R.S."/>
            <person name="Sirot L."/>
            <person name="Sirota M."/>
            <person name="Sisneros N.B."/>
            <person name="Smith C.D."/>
            <person name="Smith T.F."/>
            <person name="Spieth J."/>
            <person name="Stage D.E."/>
            <person name="Stark A."/>
            <person name="Stephan W."/>
            <person name="Strausberg R.L."/>
            <person name="Strempel S."/>
            <person name="Sturgill D."/>
            <person name="Sutton G."/>
            <person name="Sutton G.G."/>
            <person name="Tao W."/>
            <person name="Teichmann S."/>
            <person name="Tobari Y.N."/>
            <person name="Tomimura Y."/>
            <person name="Tsolas J.M."/>
            <person name="Valente V.L."/>
            <person name="Venter E."/>
            <person name="Venter J.C."/>
            <person name="Vicario S."/>
            <person name="Vieira F.G."/>
            <person name="Vilella A.J."/>
            <person name="Villasante A."/>
            <person name="Walenz B."/>
            <person name="Wang J."/>
            <person name="Wasserman M."/>
            <person name="Watts T."/>
            <person name="Wilson D."/>
            <person name="Wilson R.K."/>
            <person name="Wing R.A."/>
            <person name="Wolfner M.F."/>
            <person name="Wong A."/>
            <person name="Wong G.K."/>
            <person name="Wu C.I."/>
            <person name="Wu G."/>
            <person name="Yamamoto D."/>
            <person name="Yang H.P."/>
            <person name="Yang S.P."/>
            <person name="Yorke J.A."/>
            <person name="Yoshida K."/>
            <person name="Zdobnov E."/>
            <person name="Zhang P."/>
            <person name="Zhang Y."/>
            <person name="Zimin A.V."/>
            <person name="Baldwin J."/>
            <person name="Abdouelleil A."/>
            <person name="Abdulkadir J."/>
            <person name="Abebe A."/>
            <person name="Abera B."/>
            <person name="Abreu J."/>
            <person name="Acer S.C."/>
            <person name="Aftuck L."/>
            <person name="Alexander A."/>
            <person name="An P."/>
            <person name="Anderson E."/>
            <person name="Anderson S."/>
            <person name="Arachi H."/>
            <person name="Azer M."/>
            <person name="Bachantsang P."/>
            <person name="Barry A."/>
            <person name="Bayul T."/>
            <person name="Berlin A."/>
            <person name="Bessette D."/>
            <person name="Bloom T."/>
            <person name="Blye J."/>
            <person name="Boguslavskiy L."/>
            <person name="Bonnet C."/>
            <person name="Boukhgalter B."/>
            <person name="Bourzgui I."/>
            <person name="Brown A."/>
            <person name="Cahill P."/>
            <person name="Channer S."/>
            <person name="Cheshatsang Y."/>
            <person name="Chuda L."/>
            <person name="Citroen M."/>
            <person name="Collymore A."/>
            <person name="Cooke P."/>
            <person name="Costello M."/>
            <person name="D'Aco K."/>
            <person name="Daza R."/>
            <person name="De Haan G."/>
            <person name="DeGray S."/>
            <person name="DeMaso C."/>
            <person name="Dhargay N."/>
            <person name="Dooley K."/>
            <person name="Dooley E."/>
            <person name="Doricent M."/>
            <person name="Dorje P."/>
            <person name="Dorjee K."/>
            <person name="Dupes A."/>
            <person name="Elong R."/>
            <person name="Falk J."/>
            <person name="Farina A."/>
            <person name="Faro S."/>
            <person name="Ferguson D."/>
            <person name="Fisher S."/>
            <person name="Foley C.D."/>
            <person name="Franke A."/>
            <person name="Friedrich D."/>
            <person name="Gadbois L."/>
            <person name="Gearin G."/>
            <person name="Gearin C.R."/>
            <person name="Giannoukos G."/>
            <person name="Goode T."/>
            <person name="Graham J."/>
            <person name="Grandbois E."/>
            <person name="Grewal S."/>
            <person name="Gyaltsen K."/>
            <person name="Hafez N."/>
            <person name="Hagos B."/>
            <person name="Hall J."/>
            <person name="Henson C."/>
            <person name="Hollinger A."/>
            <person name="Honan T."/>
            <person name="Huard M.D."/>
            <person name="Hughes L."/>
            <person name="Hurhula B."/>
            <person name="Husby M.E."/>
            <person name="Kamat A."/>
            <person name="Kanga B."/>
            <person name="Kashin S."/>
            <person name="Khazanovich D."/>
            <person name="Kisner P."/>
            <person name="Lance K."/>
            <person name="Lara M."/>
            <person name="Lee W."/>
            <person name="Lennon N."/>
            <person name="Letendre F."/>
            <person name="LeVine R."/>
            <person name="Lipovsky A."/>
            <person name="Liu X."/>
            <person name="Liu J."/>
            <person name="Liu S."/>
            <person name="Lokyitsang T."/>
            <person name="Lokyitsang Y."/>
            <person name="Lubonja R."/>
            <person name="Lui A."/>
            <person name="MacDonald P."/>
            <person name="Magnisalis V."/>
            <person name="Maru K."/>
            <person name="Matthews C."/>
            <person name="McCusker W."/>
            <person name="McDonough S."/>
            <person name="Mehta T."/>
            <person name="Meldrim J."/>
            <person name="Meneus L."/>
            <person name="Mihai O."/>
            <person name="Mihalev A."/>
            <person name="Mihova T."/>
            <person name="Mittelman R."/>
            <person name="Mlenga V."/>
            <person name="Montmayeur A."/>
            <person name="Mulrain L."/>
            <person name="Navidi A."/>
            <person name="Naylor J."/>
            <person name="Negash T."/>
            <person name="Nguyen T."/>
            <person name="Nguyen N."/>
            <person name="Nicol R."/>
            <person name="Norbu C."/>
            <person name="Norbu N."/>
            <person name="Novod N."/>
            <person name="O'Neill B."/>
            <person name="Osman S."/>
            <person name="Markiewicz E."/>
            <person name="Oyono O.L."/>
            <person name="Patti C."/>
            <person name="Phunkhang P."/>
            <person name="Pierre F."/>
            <person name="Priest M."/>
            <person name="Raghuraman S."/>
            <person name="Rege F."/>
            <person name="Reyes R."/>
            <person name="Rise C."/>
            <person name="Rogov P."/>
            <person name="Ross K."/>
            <person name="Ryan E."/>
            <person name="Settipalli S."/>
            <person name="Shea T."/>
            <person name="Sherpa N."/>
            <person name="Shi L."/>
            <person name="Shih D."/>
            <person name="Sparrow T."/>
            <person name="Spaulding J."/>
            <person name="Stalker J."/>
            <person name="Stange-Thomann N."/>
            <person name="Stavropoulos S."/>
            <person name="Stone C."/>
            <person name="Strader C."/>
            <person name="Tesfaye S."/>
            <person name="Thomson T."/>
            <person name="Thoulutsang Y."/>
            <person name="Thoulutsang D."/>
            <person name="Topham K."/>
            <person name="Topping I."/>
            <person name="Tsamla T."/>
            <person name="Vassiliev H."/>
            <person name="Vo A."/>
            <person name="Wangchuk T."/>
            <person name="Wangdi T."/>
            <person name="Weiand M."/>
            <person name="Wilkinson J."/>
            <person name="Wilson A."/>
            <person name="Yadav S."/>
            <person name="Young G."/>
            <person name="Yu Q."/>
            <person name="Zembek L."/>
            <person name="Zhong D."/>
            <person name="Zimmer A."/>
            <person name="Zwirko Z."/>
            <person name="Jaffe D.B."/>
            <person name="Alvarez P."/>
            <person name="Brockman W."/>
            <person name="Butler J."/>
            <person name="Chin C."/>
            <person name="Gnerre S."/>
            <person name="Grabherr M."/>
            <person name="Kleber M."/>
            <person name="Mauceli E."/>
            <person name="MacCallum I."/>
        </authorList>
    </citation>
    <scope>NUCLEOTIDE SEQUENCE [LARGE SCALE GENOMIC DNA]</scope>
    <source>
        <strain evidence="4">Tucson 14030-0811.24</strain>
    </source>
</reference>
<proteinExistence type="predicted"/>